<sequence length="440" mass="50745">MDDEKLNSGEEISPTLLKVLQEIPKLEVQVPGREVPDWFDHRSKGGSVSFWVRRKFPVIAVCSVYGGPGGLDTYVQFEVCMSINGVRVYTYKDSFSLESRLHVWLHDLRAYVPPQQWQTLDKYLEEDWNQVEISFVMSTGTVKCCGVHVYKKESNMEDIQFSLPNAHTALVPYQSKNIVGEKEDEVSCTEDEKIDNTLQLLKYFRIPKTTDKEKSIMAYYNVDETKMWARGTIYAKEKTSQDDKQTSDEEDKREEKIEQKRTFREKSLSFVYRMSEHVRLRSKLSETMTSTLNFGAAFIVIGGRDNIFKNTFGLKDGEELLNASHCYKYTTAAPIPGALFISTEKVAFCSEDFDDKYMRKNHKVRVRILFPMRPVSKVHEVSDETARSPETQVIQEKEKEKETISETLMNTLNLGSKLVEQSGLEKISFLRKKLPSPFKS</sequence>
<evidence type="ECO:0000259" key="5">
    <source>
        <dbReference type="SMART" id="SM00568"/>
    </source>
</evidence>
<evidence type="ECO:0000256" key="3">
    <source>
        <dbReference type="ARBA" id="ARBA00022737"/>
    </source>
</evidence>
<dbReference type="AlphaFoldDB" id="A0AAD7Q5W7"/>
<dbReference type="SMART" id="SM00568">
    <property type="entry name" value="GRAM"/>
    <property type="match status" value="1"/>
</dbReference>
<dbReference type="Proteomes" id="UP001163823">
    <property type="component" value="Chromosome 3"/>
</dbReference>
<dbReference type="KEGG" id="qsa:O6P43_005305"/>
<feature type="compositionally biased region" description="Basic and acidic residues" evidence="4">
    <location>
        <begin position="238"/>
        <end position="247"/>
    </location>
</feature>
<protein>
    <submittedName>
        <fullName evidence="6">GEM-like protein 4</fullName>
    </submittedName>
</protein>
<evidence type="ECO:0000256" key="1">
    <source>
        <dbReference type="ARBA" id="ARBA00009414"/>
    </source>
</evidence>
<evidence type="ECO:0000313" key="7">
    <source>
        <dbReference type="Proteomes" id="UP001163823"/>
    </source>
</evidence>
<comment type="caution">
    <text evidence="6">The sequence shown here is derived from an EMBL/GenBank/DDBJ whole genome shotgun (WGS) entry which is preliminary data.</text>
</comment>
<comment type="similarity">
    <text evidence="1">Belongs to the GEM family.</text>
</comment>
<keyword evidence="7" id="KW-1185">Reference proteome</keyword>
<dbReference type="Gene3D" id="2.30.29.30">
    <property type="entry name" value="Pleckstrin-homology domain (PH domain)/Phosphotyrosine-binding domain (PTB)"/>
    <property type="match status" value="1"/>
</dbReference>
<dbReference type="InterPro" id="IPR004182">
    <property type="entry name" value="GRAM"/>
</dbReference>
<accession>A0AAD7Q5W7</accession>
<evidence type="ECO:0000313" key="6">
    <source>
        <dbReference type="EMBL" id="KAJ7975374.1"/>
    </source>
</evidence>
<dbReference type="InterPro" id="IPR045344">
    <property type="entry name" value="C-JID"/>
</dbReference>
<feature type="region of interest" description="Disordered" evidence="4">
    <location>
        <begin position="238"/>
        <end position="258"/>
    </location>
</feature>
<dbReference type="Pfam" id="PF02893">
    <property type="entry name" value="GRAM"/>
    <property type="match status" value="1"/>
</dbReference>
<dbReference type="Pfam" id="PF20160">
    <property type="entry name" value="C-JID"/>
    <property type="match status" value="1"/>
</dbReference>
<dbReference type="EMBL" id="JARAOO010000003">
    <property type="protein sequence ID" value="KAJ7975374.1"/>
    <property type="molecule type" value="Genomic_DNA"/>
</dbReference>
<organism evidence="6 7">
    <name type="scientific">Quillaja saponaria</name>
    <name type="common">Soap bark tree</name>
    <dbReference type="NCBI Taxonomy" id="32244"/>
    <lineage>
        <taxon>Eukaryota</taxon>
        <taxon>Viridiplantae</taxon>
        <taxon>Streptophyta</taxon>
        <taxon>Embryophyta</taxon>
        <taxon>Tracheophyta</taxon>
        <taxon>Spermatophyta</taxon>
        <taxon>Magnoliopsida</taxon>
        <taxon>eudicotyledons</taxon>
        <taxon>Gunneridae</taxon>
        <taxon>Pentapetalae</taxon>
        <taxon>rosids</taxon>
        <taxon>fabids</taxon>
        <taxon>Fabales</taxon>
        <taxon>Quillajaceae</taxon>
        <taxon>Quillaja</taxon>
    </lineage>
</organism>
<keyword evidence="3" id="KW-0677">Repeat</keyword>
<dbReference type="InterPro" id="IPR011993">
    <property type="entry name" value="PH-like_dom_sf"/>
</dbReference>
<proteinExistence type="inferred from homology"/>
<evidence type="ECO:0000256" key="4">
    <source>
        <dbReference type="SAM" id="MobiDB-lite"/>
    </source>
</evidence>
<dbReference type="InterPro" id="IPR037848">
    <property type="entry name" value="GEM-like"/>
</dbReference>
<gene>
    <name evidence="6" type="ORF">O6P43_005305</name>
</gene>
<reference evidence="6" key="1">
    <citation type="journal article" date="2023" name="Science">
        <title>Elucidation of the pathway for biosynthesis of saponin adjuvants from the soapbark tree.</title>
        <authorList>
            <person name="Reed J."/>
            <person name="Orme A."/>
            <person name="El-Demerdash A."/>
            <person name="Owen C."/>
            <person name="Martin L.B.B."/>
            <person name="Misra R.C."/>
            <person name="Kikuchi S."/>
            <person name="Rejzek M."/>
            <person name="Martin A.C."/>
            <person name="Harkess A."/>
            <person name="Leebens-Mack J."/>
            <person name="Louveau T."/>
            <person name="Stephenson M.J."/>
            <person name="Osbourn A."/>
        </authorList>
    </citation>
    <scope>NUCLEOTIDE SEQUENCE</scope>
    <source>
        <strain evidence="6">S10</strain>
    </source>
</reference>
<dbReference type="PANTHER" id="PTHR31969">
    <property type="entry name" value="GEM-LIKE PROTEIN 2"/>
    <property type="match status" value="1"/>
</dbReference>
<evidence type="ECO:0000256" key="2">
    <source>
        <dbReference type="ARBA" id="ARBA00022614"/>
    </source>
</evidence>
<feature type="domain" description="GRAM" evidence="5">
    <location>
        <begin position="306"/>
        <end position="382"/>
    </location>
</feature>
<name>A0AAD7Q5W7_QUISA</name>
<keyword evidence="2" id="KW-0433">Leucine-rich repeat</keyword>